<keyword evidence="2" id="KW-0119">Carbohydrate metabolism</keyword>
<dbReference type="GO" id="GO:0005737">
    <property type="term" value="C:cytoplasm"/>
    <property type="evidence" value="ECO:0007669"/>
    <property type="project" value="InterPro"/>
</dbReference>
<dbReference type="PANTHER" id="PTHR36120:SF1">
    <property type="entry name" value="L-FUCOSE ISOMERASE C-TERMINAL DOMAIN-CONTAINING PROTEIN"/>
    <property type="match status" value="1"/>
</dbReference>
<organism evidence="3 4">
    <name type="scientific">Maribellus luteus</name>
    <dbReference type="NCBI Taxonomy" id="2305463"/>
    <lineage>
        <taxon>Bacteria</taxon>
        <taxon>Pseudomonadati</taxon>
        <taxon>Bacteroidota</taxon>
        <taxon>Bacteroidia</taxon>
        <taxon>Marinilabiliales</taxon>
        <taxon>Prolixibacteraceae</taxon>
        <taxon>Maribellus</taxon>
    </lineage>
</organism>
<evidence type="ECO:0000313" key="4">
    <source>
        <dbReference type="Proteomes" id="UP000265926"/>
    </source>
</evidence>
<gene>
    <name evidence="3" type="ORF">D1614_02545</name>
</gene>
<dbReference type="PANTHER" id="PTHR36120">
    <property type="entry name" value="FUCOSE ISOMERASE"/>
    <property type="match status" value="1"/>
</dbReference>
<dbReference type="GO" id="GO:0016861">
    <property type="term" value="F:intramolecular oxidoreductase activity, interconverting aldoses and ketoses"/>
    <property type="evidence" value="ECO:0007669"/>
    <property type="project" value="InterPro"/>
</dbReference>
<evidence type="ECO:0000256" key="1">
    <source>
        <dbReference type="ARBA" id="ARBA00023235"/>
    </source>
</evidence>
<sequence>MAISPFSFGASKTVKKVNNLKIRIIYSLHEIVQDRPDWPCIGFDFKPIIDNVNSILRHEFPNTEFISTLATGPKNAEDILNKDKTEKIDGYIIYQMNCWNKVVQTISNSNKPVLYVDFQYGGSGGFLVYNAKFLREKKQNVGFVSSSKIEDVIAAVNCFETIRKDGFLKDFATATTFARMKMTPSPGNLACKTDDLKTLSIDECKRRMKKSKILAVRNQDSGSAKSVMGIPLGYVSFSEVNHAWENANNDEAGAIAEKWQTSASEVADVPFKELQNSAAMYLGMKSVLKKHNANAITVNCLGGFYGNHINAYPCLGFHELNNEGLIGACECDINSSATMVAFTIMTQGRPGYISDPVIDTSKNQIIYAHCVAPNKMFGADGPSNPFNIMTHSEDRQGAAVQSILPLGYMTTTLKIDSNRKEIILHQAKAIDNDTDDRACRTKLCAEPIGDIEKLFTKWDKWGWHRVTFYGDLREKTYELANSIGWQVIEEA</sequence>
<dbReference type="InterPro" id="IPR009015">
    <property type="entry name" value="Fucose_isomerase_N/cen_sf"/>
</dbReference>
<dbReference type="EMBL" id="QWGR01000001">
    <property type="protein sequence ID" value="RIJ50820.1"/>
    <property type="molecule type" value="Genomic_DNA"/>
</dbReference>
<evidence type="ECO:0000313" key="3">
    <source>
        <dbReference type="EMBL" id="RIJ50820.1"/>
    </source>
</evidence>
<evidence type="ECO:0000256" key="2">
    <source>
        <dbReference type="ARBA" id="ARBA00023277"/>
    </source>
</evidence>
<evidence type="ECO:0008006" key="5">
    <source>
        <dbReference type="Google" id="ProtNLM"/>
    </source>
</evidence>
<dbReference type="AlphaFoldDB" id="A0A399T333"/>
<dbReference type="GO" id="GO:0005996">
    <property type="term" value="P:monosaccharide metabolic process"/>
    <property type="evidence" value="ECO:0007669"/>
    <property type="project" value="InterPro"/>
</dbReference>
<dbReference type="SUPFAM" id="SSF53743">
    <property type="entry name" value="FucI/AraA N-terminal and middle domains"/>
    <property type="match status" value="1"/>
</dbReference>
<keyword evidence="1" id="KW-0413">Isomerase</keyword>
<protein>
    <recommendedName>
        <fullName evidence="5">Fucose isomerase</fullName>
    </recommendedName>
</protein>
<reference evidence="3 4" key="1">
    <citation type="submission" date="2018-08" db="EMBL/GenBank/DDBJ databases">
        <title>Pallidiluteibacterium maritimus gen. nov., sp. nov., isolated from coastal sediment.</title>
        <authorList>
            <person name="Zhou L.Y."/>
        </authorList>
    </citation>
    <scope>NUCLEOTIDE SEQUENCE [LARGE SCALE GENOMIC DNA]</scope>
    <source>
        <strain evidence="3 4">XSD2</strain>
    </source>
</reference>
<dbReference type="Proteomes" id="UP000265926">
    <property type="component" value="Unassembled WGS sequence"/>
</dbReference>
<proteinExistence type="predicted"/>
<accession>A0A399T333</accession>
<name>A0A399T333_9BACT</name>
<comment type="caution">
    <text evidence="3">The sequence shown here is derived from an EMBL/GenBank/DDBJ whole genome shotgun (WGS) entry which is preliminary data.</text>
</comment>
<keyword evidence="4" id="KW-1185">Reference proteome</keyword>